<name>A0A3S1ACY3_ELYCH</name>
<evidence type="ECO:0000256" key="2">
    <source>
        <dbReference type="ARBA" id="ARBA00022729"/>
    </source>
</evidence>
<protein>
    <recommendedName>
        <fullName evidence="10">CUB domain-containing protein</fullName>
    </recommendedName>
</protein>
<dbReference type="Gene3D" id="2.40.160.110">
    <property type="match status" value="1"/>
</dbReference>
<dbReference type="PANTHER" id="PTHR11506">
    <property type="entry name" value="LYSOSOME-ASSOCIATED MEMBRANE GLYCOPROTEIN"/>
    <property type="match status" value="1"/>
</dbReference>
<gene>
    <name evidence="8" type="ORF">EGW08_003531</name>
</gene>
<evidence type="ECO:0000256" key="1">
    <source>
        <dbReference type="ARBA" id="ARBA00022692"/>
    </source>
</evidence>
<keyword evidence="1 6" id="KW-0812">Transmembrane</keyword>
<evidence type="ECO:0000313" key="8">
    <source>
        <dbReference type="EMBL" id="RUS88716.1"/>
    </source>
</evidence>
<evidence type="ECO:0008006" key="10">
    <source>
        <dbReference type="Google" id="ProtNLM"/>
    </source>
</evidence>
<organism evidence="8 9">
    <name type="scientific">Elysia chlorotica</name>
    <name type="common">Eastern emerald elysia</name>
    <name type="synonym">Sea slug</name>
    <dbReference type="NCBI Taxonomy" id="188477"/>
    <lineage>
        <taxon>Eukaryota</taxon>
        <taxon>Metazoa</taxon>
        <taxon>Spiralia</taxon>
        <taxon>Lophotrochozoa</taxon>
        <taxon>Mollusca</taxon>
        <taxon>Gastropoda</taxon>
        <taxon>Heterobranchia</taxon>
        <taxon>Euthyneura</taxon>
        <taxon>Panpulmonata</taxon>
        <taxon>Sacoglossa</taxon>
        <taxon>Placobranchoidea</taxon>
        <taxon>Plakobranchidae</taxon>
        <taxon>Elysia</taxon>
    </lineage>
</organism>
<proteinExistence type="predicted"/>
<feature type="transmembrane region" description="Helical" evidence="6">
    <location>
        <begin position="208"/>
        <end position="234"/>
    </location>
</feature>
<dbReference type="OrthoDB" id="6146027at2759"/>
<comment type="caution">
    <text evidence="8">The sequence shown here is derived from an EMBL/GenBank/DDBJ whole genome shotgun (WGS) entry which is preliminary data.</text>
</comment>
<keyword evidence="9" id="KW-1185">Reference proteome</keyword>
<sequence length="252" mass="27639">MFDCMYFALRVLVVACLVTCVQPEFRVYRDHQGSACVRVDAQFSISVTASKGNKLIGEKRLDNMTRFKFYSGSCDAAHAIVILNCTAGARTMFRFMFKTRGDAVVVIYSFSFFVLDLFPQLTPAVQDNRYKGYSSPGAQIGPVGTSYRCGRLQTIPLSNGDVPFETRRYNFSVTLSLRKIHAQAFNMSRGEFGPAVDCPAEAAGSPSVVAAVVVVLVLVVPIAVAMAATILVLYRHSGNILPRVTKVMTNIH</sequence>
<keyword evidence="5" id="KW-0325">Glycoprotein</keyword>
<feature type="chain" id="PRO_5018767285" description="CUB domain-containing protein" evidence="7">
    <location>
        <begin position="24"/>
        <end position="252"/>
    </location>
</feature>
<dbReference type="EMBL" id="RQTK01000075">
    <property type="protein sequence ID" value="RUS88716.1"/>
    <property type="molecule type" value="Genomic_DNA"/>
</dbReference>
<accession>A0A3S1ACY3</accession>
<evidence type="ECO:0000313" key="9">
    <source>
        <dbReference type="Proteomes" id="UP000271974"/>
    </source>
</evidence>
<dbReference type="AlphaFoldDB" id="A0A3S1ACY3"/>
<dbReference type="GO" id="GO:0072594">
    <property type="term" value="P:establishment of protein localization to organelle"/>
    <property type="evidence" value="ECO:0007669"/>
    <property type="project" value="TreeGrafter"/>
</dbReference>
<reference evidence="8 9" key="1">
    <citation type="submission" date="2019-01" db="EMBL/GenBank/DDBJ databases">
        <title>A draft genome assembly of the solar-powered sea slug Elysia chlorotica.</title>
        <authorList>
            <person name="Cai H."/>
            <person name="Li Q."/>
            <person name="Fang X."/>
            <person name="Li J."/>
            <person name="Curtis N.E."/>
            <person name="Altenburger A."/>
            <person name="Shibata T."/>
            <person name="Feng M."/>
            <person name="Maeda T."/>
            <person name="Schwartz J.A."/>
            <person name="Shigenobu S."/>
            <person name="Lundholm N."/>
            <person name="Nishiyama T."/>
            <person name="Yang H."/>
            <person name="Hasebe M."/>
            <person name="Li S."/>
            <person name="Pierce S.K."/>
            <person name="Wang J."/>
        </authorList>
    </citation>
    <scope>NUCLEOTIDE SEQUENCE [LARGE SCALE GENOMIC DNA]</scope>
    <source>
        <strain evidence="8">EC2010</strain>
        <tissue evidence="8">Whole organism of an adult</tissue>
    </source>
</reference>
<dbReference type="PANTHER" id="PTHR11506:SF2">
    <property type="entry name" value="MACROSIALIN"/>
    <property type="match status" value="1"/>
</dbReference>
<dbReference type="GO" id="GO:0031902">
    <property type="term" value="C:late endosome membrane"/>
    <property type="evidence" value="ECO:0007669"/>
    <property type="project" value="TreeGrafter"/>
</dbReference>
<evidence type="ECO:0000256" key="4">
    <source>
        <dbReference type="ARBA" id="ARBA00023136"/>
    </source>
</evidence>
<evidence type="ECO:0000256" key="5">
    <source>
        <dbReference type="ARBA" id="ARBA00023180"/>
    </source>
</evidence>
<dbReference type="GO" id="GO:0005765">
    <property type="term" value="C:lysosomal membrane"/>
    <property type="evidence" value="ECO:0007669"/>
    <property type="project" value="TreeGrafter"/>
</dbReference>
<evidence type="ECO:0000256" key="6">
    <source>
        <dbReference type="SAM" id="Phobius"/>
    </source>
</evidence>
<feature type="signal peptide" evidence="7">
    <location>
        <begin position="1"/>
        <end position="23"/>
    </location>
</feature>
<dbReference type="InterPro" id="IPR002000">
    <property type="entry name" value="Lysosome-assoc_membr_glycop"/>
</dbReference>
<evidence type="ECO:0000256" key="7">
    <source>
        <dbReference type="SAM" id="SignalP"/>
    </source>
</evidence>
<keyword evidence="4 6" id="KW-0472">Membrane</keyword>
<evidence type="ECO:0000256" key="3">
    <source>
        <dbReference type="ARBA" id="ARBA00022989"/>
    </source>
</evidence>
<dbReference type="Proteomes" id="UP000271974">
    <property type="component" value="Unassembled WGS sequence"/>
</dbReference>
<keyword evidence="2 7" id="KW-0732">Signal</keyword>
<keyword evidence="3 6" id="KW-1133">Transmembrane helix</keyword>
<dbReference type="GO" id="GO:0005886">
    <property type="term" value="C:plasma membrane"/>
    <property type="evidence" value="ECO:0007669"/>
    <property type="project" value="TreeGrafter"/>
</dbReference>